<keyword evidence="7" id="KW-0129">CBS domain</keyword>
<organism evidence="11 12">
    <name type="scientific">Slackia faecicanis</name>
    <dbReference type="NCBI Taxonomy" id="255723"/>
    <lineage>
        <taxon>Bacteria</taxon>
        <taxon>Bacillati</taxon>
        <taxon>Actinomycetota</taxon>
        <taxon>Coriobacteriia</taxon>
        <taxon>Eggerthellales</taxon>
        <taxon>Eggerthellaceae</taxon>
        <taxon>Slackia</taxon>
    </lineage>
</organism>
<gene>
    <name evidence="11" type="ORF">DMP07_06930</name>
</gene>
<feature type="transmembrane region" description="Helical" evidence="8">
    <location>
        <begin position="262"/>
        <end position="287"/>
    </location>
</feature>
<keyword evidence="4 8" id="KW-0812">Transmembrane</keyword>
<feature type="transmembrane region" description="Helical" evidence="8">
    <location>
        <begin position="162"/>
        <end position="183"/>
    </location>
</feature>
<feature type="transmembrane region" description="Helical" evidence="8">
    <location>
        <begin position="137"/>
        <end position="156"/>
    </location>
</feature>
<evidence type="ECO:0000259" key="10">
    <source>
        <dbReference type="PROSITE" id="PS51371"/>
    </source>
</evidence>
<dbReference type="OrthoDB" id="9812221at2"/>
<dbReference type="PANTHER" id="PTHR42718:SF24">
    <property type="entry name" value="MAJOR FACILITATOR SUPERFAMILY (MFS) PROFILE DOMAIN-CONTAINING PROTEIN"/>
    <property type="match status" value="1"/>
</dbReference>
<keyword evidence="12" id="KW-1185">Reference proteome</keyword>
<reference evidence="12" key="1">
    <citation type="submission" date="2018-05" db="EMBL/GenBank/DDBJ databases">
        <title>Genome Sequencing of selected type strains of the family Eggerthellaceae.</title>
        <authorList>
            <person name="Danylec N."/>
            <person name="Stoll D.A."/>
            <person name="Doetsch A."/>
            <person name="Huch M."/>
        </authorList>
    </citation>
    <scope>NUCLEOTIDE SEQUENCE [LARGE SCALE GENOMIC DNA]</scope>
    <source>
        <strain evidence="12">DSM 17537</strain>
    </source>
</reference>
<dbReference type="GO" id="GO:0022857">
    <property type="term" value="F:transmembrane transporter activity"/>
    <property type="evidence" value="ECO:0007669"/>
    <property type="project" value="InterPro"/>
</dbReference>
<dbReference type="Proteomes" id="UP000267368">
    <property type="component" value="Unassembled WGS sequence"/>
</dbReference>
<dbReference type="Pfam" id="PF07690">
    <property type="entry name" value="MFS_1"/>
    <property type="match status" value="1"/>
</dbReference>
<keyword evidence="5 8" id="KW-1133">Transmembrane helix</keyword>
<feature type="transmembrane region" description="Helical" evidence="8">
    <location>
        <begin position="105"/>
        <end position="125"/>
    </location>
</feature>
<feature type="transmembrane region" description="Helical" evidence="8">
    <location>
        <begin position="195"/>
        <end position="217"/>
    </location>
</feature>
<keyword evidence="2" id="KW-0813">Transport</keyword>
<dbReference type="PANTHER" id="PTHR42718">
    <property type="entry name" value="MAJOR FACILITATOR SUPERFAMILY MULTIDRUG TRANSPORTER MFSC"/>
    <property type="match status" value="1"/>
</dbReference>
<dbReference type="InterPro" id="IPR004638">
    <property type="entry name" value="EmrB-like"/>
</dbReference>
<comment type="subcellular location">
    <subcellularLocation>
        <location evidence="1">Cell membrane</location>
        <topology evidence="1">Multi-pass membrane protein</topology>
    </subcellularLocation>
</comment>
<evidence type="ECO:0000313" key="11">
    <source>
        <dbReference type="EMBL" id="RNL19488.1"/>
    </source>
</evidence>
<evidence type="ECO:0000256" key="3">
    <source>
        <dbReference type="ARBA" id="ARBA00022475"/>
    </source>
</evidence>
<dbReference type="NCBIfam" id="TIGR00711">
    <property type="entry name" value="efflux_EmrB"/>
    <property type="match status" value="1"/>
</dbReference>
<name>A0A3N0AEL4_9ACTN</name>
<dbReference type="PRINTS" id="PR01036">
    <property type="entry name" value="TCRTETB"/>
</dbReference>
<keyword evidence="3" id="KW-1003">Cell membrane</keyword>
<dbReference type="GO" id="GO:0005886">
    <property type="term" value="C:plasma membrane"/>
    <property type="evidence" value="ECO:0007669"/>
    <property type="project" value="UniProtKB-SubCell"/>
</dbReference>
<evidence type="ECO:0000256" key="4">
    <source>
        <dbReference type="ARBA" id="ARBA00022692"/>
    </source>
</evidence>
<feature type="transmembrane region" description="Helical" evidence="8">
    <location>
        <begin position="352"/>
        <end position="378"/>
    </location>
</feature>
<dbReference type="Gene3D" id="1.20.1720.10">
    <property type="entry name" value="Multidrug resistance protein D"/>
    <property type="match status" value="1"/>
</dbReference>
<keyword evidence="6 8" id="KW-0472">Membrane</keyword>
<dbReference type="Gene3D" id="3.10.580.10">
    <property type="entry name" value="CBS-domain"/>
    <property type="match status" value="1"/>
</dbReference>
<feature type="transmembrane region" description="Helical" evidence="8">
    <location>
        <begin position="399"/>
        <end position="419"/>
    </location>
</feature>
<dbReference type="Pfam" id="PF00571">
    <property type="entry name" value="CBS"/>
    <property type="match status" value="2"/>
</dbReference>
<dbReference type="InterPro" id="IPR011701">
    <property type="entry name" value="MFS"/>
</dbReference>
<feature type="domain" description="CBS" evidence="10">
    <location>
        <begin position="508"/>
        <end position="564"/>
    </location>
</feature>
<dbReference type="InterPro" id="IPR000644">
    <property type="entry name" value="CBS_dom"/>
</dbReference>
<feature type="transmembrane region" description="Helical" evidence="8">
    <location>
        <begin position="431"/>
        <end position="454"/>
    </location>
</feature>
<protein>
    <submittedName>
        <fullName evidence="11">Multidrug transporter</fullName>
    </submittedName>
</protein>
<evidence type="ECO:0000256" key="6">
    <source>
        <dbReference type="ARBA" id="ARBA00023136"/>
    </source>
</evidence>
<evidence type="ECO:0000313" key="12">
    <source>
        <dbReference type="Proteomes" id="UP000267368"/>
    </source>
</evidence>
<proteinExistence type="predicted"/>
<evidence type="ECO:0000256" key="1">
    <source>
        <dbReference type="ARBA" id="ARBA00004651"/>
    </source>
</evidence>
<feature type="transmembrane region" description="Helical" evidence="8">
    <location>
        <begin position="328"/>
        <end position="346"/>
    </location>
</feature>
<dbReference type="AlphaFoldDB" id="A0A3N0AEL4"/>
<dbReference type="InterPro" id="IPR020846">
    <property type="entry name" value="MFS_dom"/>
</dbReference>
<dbReference type="SUPFAM" id="SSF103473">
    <property type="entry name" value="MFS general substrate transporter"/>
    <property type="match status" value="1"/>
</dbReference>
<evidence type="ECO:0000256" key="5">
    <source>
        <dbReference type="ARBA" id="ARBA00022989"/>
    </source>
</evidence>
<dbReference type="InterPro" id="IPR036259">
    <property type="entry name" value="MFS_trans_sf"/>
</dbReference>
<dbReference type="SMART" id="SM00116">
    <property type="entry name" value="CBS"/>
    <property type="match status" value="2"/>
</dbReference>
<dbReference type="SUPFAM" id="SSF54631">
    <property type="entry name" value="CBS-domain pair"/>
    <property type="match status" value="1"/>
</dbReference>
<dbReference type="CDD" id="cd17503">
    <property type="entry name" value="MFS_LmrB_MDR_like"/>
    <property type="match status" value="1"/>
</dbReference>
<dbReference type="PROSITE" id="PS51371">
    <property type="entry name" value="CBS"/>
    <property type="match status" value="2"/>
</dbReference>
<feature type="domain" description="CBS" evidence="10">
    <location>
        <begin position="596"/>
        <end position="650"/>
    </location>
</feature>
<sequence length="650" mass="68417">MGLARNDLVIVSVLLAGTLLAVLNQTLLSPALPAIMSGLQVDATTVQWLTSGYSLVEAVVIPLAAFLIGRFTTRQLFITGLSLFTAGSFLAAIAPHFSVLLLGRVLQAACTGMVMPMVMTVILLVIPREKRGQAMGVIGLIIGFAPAVGPSVAGMLVDSVGWRALFVIVTVLSVFVLLLAIRVLRNYGSFERSKFDVVSVLLSSVGLVCLLYGLSTFSSSDNLLVTGLLVAVGLVVTGLYVRRQFTLPEPMLKIDILKTRKYAITVSIVVLIQVSLVGVGVITPLYIQGVCGYSATASGVAMLPGALIGAALGLVAGRLFDRCGVRRVAIPGFVVTMLGAAGLVLLGMDSDIVVITVVYTVLTAGLQFAMTPINTWGLNSLDNGVLQHAQGLSNTLNQVAASFGTALLVSVSAFGPAVAPAAEPQAQAFAGYHLAFCTTASLLAVAFVVVIFFVRGDKKRAAAPAADQAAVSEPTWETAHVGHVKSTAAWRDAAAQVDYKDLEVRHAMTTDPAYVTVEASMRDVVRLLAATETSGVPVVDESHRVVGFVSDGDVASYLGRNESSLFDAALNLYRFADDDEPQLRLARMLDLNVMDMAARHVVAVEPGDSLDEACHMLAAKRIKKMPVVENGVLVGSLSRRNIVQAVAAGL</sequence>
<feature type="transmembrane region" description="Helical" evidence="8">
    <location>
        <begin position="76"/>
        <end position="99"/>
    </location>
</feature>
<accession>A0A3N0AEL4</accession>
<feature type="transmembrane region" description="Helical" evidence="8">
    <location>
        <begin position="52"/>
        <end position="69"/>
    </location>
</feature>
<evidence type="ECO:0000256" key="7">
    <source>
        <dbReference type="PROSITE-ProRule" id="PRU00703"/>
    </source>
</evidence>
<dbReference type="InterPro" id="IPR046342">
    <property type="entry name" value="CBS_dom_sf"/>
</dbReference>
<feature type="transmembrane region" description="Helical" evidence="8">
    <location>
        <begin position="293"/>
        <end position="316"/>
    </location>
</feature>
<dbReference type="EMBL" id="QICB01000005">
    <property type="protein sequence ID" value="RNL19488.1"/>
    <property type="molecule type" value="Genomic_DNA"/>
</dbReference>
<comment type="caution">
    <text evidence="11">The sequence shown here is derived from an EMBL/GenBank/DDBJ whole genome shotgun (WGS) entry which is preliminary data.</text>
</comment>
<dbReference type="PROSITE" id="PS50850">
    <property type="entry name" value="MFS"/>
    <property type="match status" value="1"/>
</dbReference>
<evidence type="ECO:0000256" key="2">
    <source>
        <dbReference type="ARBA" id="ARBA00022448"/>
    </source>
</evidence>
<evidence type="ECO:0000259" key="9">
    <source>
        <dbReference type="PROSITE" id="PS50850"/>
    </source>
</evidence>
<evidence type="ECO:0000256" key="8">
    <source>
        <dbReference type="SAM" id="Phobius"/>
    </source>
</evidence>
<feature type="domain" description="Major facilitator superfamily (MFS) profile" evidence="9">
    <location>
        <begin position="10"/>
        <end position="458"/>
    </location>
</feature>
<feature type="transmembrane region" description="Helical" evidence="8">
    <location>
        <begin position="223"/>
        <end position="241"/>
    </location>
</feature>
<dbReference type="Gene3D" id="1.20.1250.20">
    <property type="entry name" value="MFS general substrate transporter like domains"/>
    <property type="match status" value="1"/>
</dbReference>